<gene>
    <name evidence="1" type="ORF">RXV79_25165</name>
</gene>
<organism evidence="1 2">
    <name type="scientific">Piscinibacter gummiphilus</name>
    <dbReference type="NCBI Taxonomy" id="946333"/>
    <lineage>
        <taxon>Bacteria</taxon>
        <taxon>Pseudomonadati</taxon>
        <taxon>Pseudomonadota</taxon>
        <taxon>Betaproteobacteria</taxon>
        <taxon>Burkholderiales</taxon>
        <taxon>Sphaerotilaceae</taxon>
        <taxon>Piscinibacter</taxon>
    </lineage>
</organism>
<evidence type="ECO:0000313" key="1">
    <source>
        <dbReference type="EMBL" id="WOB08179.1"/>
    </source>
</evidence>
<proteinExistence type="predicted"/>
<reference evidence="1 2" key="1">
    <citation type="submission" date="2023-10" db="EMBL/GenBank/DDBJ databases">
        <title>Bacteria for the degradation of biodegradable plastic PBAT(Polybutylene adipate terephthalate).</title>
        <authorList>
            <person name="Weon H.-Y."/>
            <person name="Yeon J."/>
        </authorList>
    </citation>
    <scope>NUCLEOTIDE SEQUENCE [LARGE SCALE GENOMIC DNA]</scope>
    <source>
        <strain evidence="1 2">SBD 7-3</strain>
    </source>
</reference>
<keyword evidence="2" id="KW-1185">Reference proteome</keyword>
<sequence>MDLTPADTGRLAALFRHFANVECPEEPLYEALCRIVADDPALLGLLSGASPEQQRPNLWLAAVHDSLLSGVTHPLAAYYPSCGGDRAPDAALASCVREFAAQHAAALRELMRTRSTQTNEIGRCAVLWPALHALAARSGRAELALLDVGTSAGLNLGVDVYRYDAADARPGVPLLSCEWQGERRAPTTPTPKLVQRLGLDPAPVTVDDERAVRWLRACLWPSDTARATRFEQAVQMARARRWPVRREADCTAAVEPWVASLPSGVRPVIFNSWVLTYFERPALQRHIETVTELVRRTGAMWLSAESSALRVGPVELPPPRPDLPKAHSVWTLCHRVGGELRFEALARSHAHGRWAEWVGA</sequence>
<evidence type="ECO:0000313" key="2">
    <source>
        <dbReference type="Proteomes" id="UP001303946"/>
    </source>
</evidence>
<dbReference type="InterPro" id="IPR011200">
    <property type="entry name" value="UCP012608"/>
</dbReference>
<dbReference type="RefSeq" id="WP_316700873.1">
    <property type="nucleotide sequence ID" value="NZ_CP136336.1"/>
</dbReference>
<dbReference type="EMBL" id="CP136336">
    <property type="protein sequence ID" value="WOB08179.1"/>
    <property type="molecule type" value="Genomic_DNA"/>
</dbReference>
<accession>A0ABZ0CT76</accession>
<protein>
    <submittedName>
        <fullName evidence="1">DUF2332 domain-containing protein</fullName>
    </submittedName>
</protein>
<name>A0ABZ0CT76_9BURK</name>
<dbReference type="Proteomes" id="UP001303946">
    <property type="component" value="Chromosome"/>
</dbReference>
<dbReference type="Pfam" id="PF10094">
    <property type="entry name" value="DUF2332"/>
    <property type="match status" value="1"/>
</dbReference>